<evidence type="ECO:0000256" key="1">
    <source>
        <dbReference type="SAM" id="Phobius"/>
    </source>
</evidence>
<keyword evidence="1" id="KW-1133">Transmembrane helix</keyword>
<protein>
    <submittedName>
        <fullName evidence="2">Uncharacterized protein</fullName>
    </submittedName>
</protein>
<evidence type="ECO:0000313" key="2">
    <source>
        <dbReference type="EMBL" id="MBC3949641.1"/>
    </source>
</evidence>
<keyword evidence="3" id="KW-1185">Reference proteome</keyword>
<keyword evidence="1" id="KW-0472">Membrane</keyword>
<dbReference type="Proteomes" id="UP000651852">
    <property type="component" value="Unassembled WGS sequence"/>
</dbReference>
<proteinExistence type="predicted"/>
<reference evidence="2 3" key="1">
    <citation type="submission" date="2020-08" db="EMBL/GenBank/DDBJ databases">
        <title>Putative novel bacterial strains isolated from necrotic wheat leaf tissues caused by Xanthomonas translucens.</title>
        <authorList>
            <person name="Tambong J.T."/>
        </authorList>
    </citation>
    <scope>NUCLEOTIDE SEQUENCE [LARGE SCALE GENOMIC DNA]</scope>
    <source>
        <strain evidence="2 3">DOAB 1069</strain>
    </source>
</reference>
<name>A0ABR7AXJ0_9PSED</name>
<gene>
    <name evidence="2" type="ORF">H8S59_07670</name>
</gene>
<comment type="caution">
    <text evidence="2">The sequence shown here is derived from an EMBL/GenBank/DDBJ whole genome shotgun (WGS) entry which is preliminary data.</text>
</comment>
<dbReference type="EMBL" id="JACONW010000024">
    <property type="protein sequence ID" value="MBC3949641.1"/>
    <property type="molecule type" value="Genomic_DNA"/>
</dbReference>
<dbReference type="RefSeq" id="WP_187521020.1">
    <property type="nucleotide sequence ID" value="NZ_JACONW010000024.1"/>
</dbReference>
<organism evidence="2 3">
    <name type="scientific">Pseudomonas folii</name>
    <dbReference type="NCBI Taxonomy" id="2762593"/>
    <lineage>
        <taxon>Bacteria</taxon>
        <taxon>Pseudomonadati</taxon>
        <taxon>Pseudomonadota</taxon>
        <taxon>Gammaproteobacteria</taxon>
        <taxon>Pseudomonadales</taxon>
        <taxon>Pseudomonadaceae</taxon>
        <taxon>Pseudomonas</taxon>
    </lineage>
</organism>
<feature type="transmembrane region" description="Helical" evidence="1">
    <location>
        <begin position="6"/>
        <end position="25"/>
    </location>
</feature>
<keyword evidence="1" id="KW-0812">Transmembrane</keyword>
<accession>A0ABR7AXJ0</accession>
<evidence type="ECO:0000313" key="3">
    <source>
        <dbReference type="Proteomes" id="UP000651852"/>
    </source>
</evidence>
<sequence length="434" mass="48259">MSEHMLYALVALCVIVLAIAVVLFVKSRKAPTQRAPTLEAQPEPLVQPLPEEPAPTLEAEFIVADDSGRQWIQSRIITHIPAEAPAFSDPNSIAVKRGRQLAADLFKGVTTLPNTTLELVFDPEIQKGLREGILTIMNAKGGGQRAMAVASDGKIAGHARIIEGGKARQLASGAFHLLSIAVAQSHLADINRSLADIQGAIERLHRTIDDKDHAQLRGSMNYLEYLVGFMRDLGSPDEFPQEKRNQLEAIKHQTMQWIEQLQLEANRLKSDIAQQAELDTFGTGATYDALAKHAANVSSLLQKRDVLLRILALLDIGTAYLDPIASGRWTLSLEEKFSQSFNEIDSLLSTQRDRSFELLSKAVWNRQNTLEERRNTLIKQNESLRTLTLEHQKSYSATAHLLSQQLKKYRTESQPLRTALTFDQHGEVSKVSIL</sequence>